<dbReference type="Pfam" id="PF18759">
    <property type="entry name" value="Plavaka"/>
    <property type="match status" value="1"/>
</dbReference>
<reference evidence="2" key="1">
    <citation type="submission" date="2020-11" db="EMBL/GenBank/DDBJ databases">
        <authorList>
            <consortium name="DOE Joint Genome Institute"/>
            <person name="Ahrendt S."/>
            <person name="Riley R."/>
            <person name="Andreopoulos W."/>
            <person name="Labutti K."/>
            <person name="Pangilinan J."/>
            <person name="Ruiz-Duenas F.J."/>
            <person name="Barrasa J.M."/>
            <person name="Sanchez-Garcia M."/>
            <person name="Camarero S."/>
            <person name="Miyauchi S."/>
            <person name="Serrano A."/>
            <person name="Linde D."/>
            <person name="Babiker R."/>
            <person name="Drula E."/>
            <person name="Ayuso-Fernandez I."/>
            <person name="Pacheco R."/>
            <person name="Padilla G."/>
            <person name="Ferreira P."/>
            <person name="Barriuso J."/>
            <person name="Kellner H."/>
            <person name="Castanera R."/>
            <person name="Alfaro M."/>
            <person name="Ramirez L."/>
            <person name="Pisabarro A.G."/>
            <person name="Kuo A."/>
            <person name="Tritt A."/>
            <person name="Lipzen A."/>
            <person name="He G."/>
            <person name="Yan M."/>
            <person name="Ng V."/>
            <person name="Cullen D."/>
            <person name="Martin F."/>
            <person name="Rosso M.-N."/>
            <person name="Henrissat B."/>
            <person name="Hibbett D."/>
            <person name="Martinez A.T."/>
            <person name="Grigoriev I.V."/>
        </authorList>
    </citation>
    <scope>NUCLEOTIDE SEQUENCE</scope>
    <source>
        <strain evidence="2">CIRM-BRFM 674</strain>
    </source>
</reference>
<evidence type="ECO:0000313" key="3">
    <source>
        <dbReference type="Proteomes" id="UP000807469"/>
    </source>
</evidence>
<protein>
    <recommendedName>
        <fullName evidence="1">DUF6830 domain-containing protein</fullName>
    </recommendedName>
</protein>
<comment type="caution">
    <text evidence="2">The sequence shown here is derived from an EMBL/GenBank/DDBJ whole genome shotgun (WGS) entry which is preliminary data.</text>
</comment>
<organism evidence="2 3">
    <name type="scientific">Pholiota conissans</name>
    <dbReference type="NCBI Taxonomy" id="109636"/>
    <lineage>
        <taxon>Eukaryota</taxon>
        <taxon>Fungi</taxon>
        <taxon>Dikarya</taxon>
        <taxon>Basidiomycota</taxon>
        <taxon>Agaricomycotina</taxon>
        <taxon>Agaricomycetes</taxon>
        <taxon>Agaricomycetidae</taxon>
        <taxon>Agaricales</taxon>
        <taxon>Agaricineae</taxon>
        <taxon>Strophariaceae</taxon>
        <taxon>Pholiota</taxon>
    </lineage>
</organism>
<keyword evidence="3" id="KW-1185">Reference proteome</keyword>
<proteinExistence type="predicted"/>
<dbReference type="InterPro" id="IPR049233">
    <property type="entry name" value="DUF6830"/>
</dbReference>
<dbReference type="EMBL" id="MU155252">
    <property type="protein sequence ID" value="KAF9477723.1"/>
    <property type="molecule type" value="Genomic_DNA"/>
</dbReference>
<gene>
    <name evidence="2" type="ORF">BDN70DRAFT_810175</name>
</gene>
<evidence type="ECO:0000313" key="2">
    <source>
        <dbReference type="EMBL" id="KAF9477723.1"/>
    </source>
</evidence>
<evidence type="ECO:0000259" key="1">
    <source>
        <dbReference type="Pfam" id="PF20722"/>
    </source>
</evidence>
<dbReference type="AlphaFoldDB" id="A0A9P5YXR0"/>
<dbReference type="OrthoDB" id="3232986at2759"/>
<dbReference type="InterPro" id="IPR041078">
    <property type="entry name" value="Plavaka"/>
</dbReference>
<name>A0A9P5YXR0_9AGAR</name>
<dbReference type="Proteomes" id="UP000807469">
    <property type="component" value="Unassembled WGS sequence"/>
</dbReference>
<accession>A0A9P5YXR0</accession>
<sequence>MRLTGLPSSARVVFHPNVPATKTGGANLLQAMDSDRNAAVRQTHLFFPFANKAEWELASWLCNGGLSQRDIDTFLNLDFVKSAAPSFKSARVLKSYVDSLPPIPAWRYQEIVVPGYPTKTPLFLYWRDGLEIVAHLYANPIFANSLQMTPYRAYDESGQQIFGEYMSGSVAWDQQDRIPNGHVSLGVIGASDKTALTFGTGGKEMHPFLISIANIEAAVRMKASSHAFALAAYLPIPKFRDVTPQVHSILSARLYHFCVNIVVANLKVAAQPETPAIMSNPWGGLDAAHTPLVSWIADNPEQLLISCTSAKHSPISTASSSQFGDDYAHPPRTRQVTLAAIRAACDAVDPWDLLNFYKICQSLHLNGVHEPFWKLWADADPSLFLTPDALHQLHKFFYDHPLKWIIVIMGGDEVDRRLMALQPRVGARHWAHGISTLKQCTGREHRELETLIVAVAAGGVPVRVLCAIRALVDFIFQTQNVYHYDDTLHALEEALREFHFYKDSILRIGARTGKNGPLEHFQIPKLELMQHITRSIRAMGAPYQHTSDITERCHIVLAKRPYRLSNRRDFHAQCCNFLNREEKLRFFQLYTILKDSGAPLLNMMYREAHEMAIHYPESVWISNILPNERRVFSTRGHASLFSKGHSHISADNTTAFLLTQRPHFSHIPVDEAAELFHLPDFRPALGDFFSLLTYTDRGGQRRSPANCALTFTHVNVWKNVRLQQCSSQDERLLVPVQTVQALPPAEGMPYGRAHTVLVDHLGGQRTSQTGDEFVQVRLIFQPVTPQNDGPLLFYGHTFKFISDPQNRSNDPNLLLPAANIDMFLVQRHRRANQSPMGDIFLLSSIRQQVQLVPQFGQQIPRDVNCNNSMEVYDNFYLNNFASKEMFHSILSYQ</sequence>
<feature type="domain" description="DUF6830" evidence="1">
    <location>
        <begin position="648"/>
        <end position="759"/>
    </location>
</feature>
<dbReference type="Pfam" id="PF20722">
    <property type="entry name" value="DUF6830"/>
    <property type="match status" value="1"/>
</dbReference>